<dbReference type="PIRSF" id="PIRSF004638">
    <property type="entry name" value="UCP004638"/>
    <property type="match status" value="1"/>
</dbReference>
<dbReference type="Pfam" id="PF03653">
    <property type="entry name" value="UPF0093"/>
    <property type="match status" value="1"/>
</dbReference>
<dbReference type="GO" id="GO:0046872">
    <property type="term" value="F:metal ion binding"/>
    <property type="evidence" value="ECO:0007669"/>
    <property type="project" value="UniProtKB-UniRule"/>
</dbReference>
<feature type="transmembrane region" description="Helical" evidence="2">
    <location>
        <begin position="82"/>
        <end position="100"/>
    </location>
</feature>
<keyword evidence="1 2" id="KW-0472">Membrane</keyword>
<dbReference type="GO" id="GO:0005886">
    <property type="term" value="C:plasma membrane"/>
    <property type="evidence" value="ECO:0007669"/>
    <property type="project" value="UniProtKB-UniRule"/>
</dbReference>
<keyword evidence="1" id="KW-1003">Cell membrane</keyword>
<keyword evidence="2" id="KW-1133">Transmembrane helix</keyword>
<keyword evidence="1" id="KW-0479">Metal-binding</keyword>
<feature type="transmembrane region" description="Helical" evidence="2">
    <location>
        <begin position="53"/>
        <end position="75"/>
    </location>
</feature>
<evidence type="ECO:0000313" key="3">
    <source>
        <dbReference type="EMBL" id="CAA9276179.1"/>
    </source>
</evidence>
<dbReference type="UniPathway" id="UPA00251">
    <property type="reaction ID" value="UER00324"/>
</dbReference>
<feature type="transmembrane region" description="Helical" evidence="2">
    <location>
        <begin position="112"/>
        <end position="132"/>
    </location>
</feature>
<dbReference type="GO" id="GO:0070818">
    <property type="term" value="F:protoporphyrinogen oxidase activity"/>
    <property type="evidence" value="ECO:0007669"/>
    <property type="project" value="UniProtKB-UniRule"/>
</dbReference>
<keyword evidence="1" id="KW-0349">Heme</keyword>
<evidence type="ECO:0000256" key="2">
    <source>
        <dbReference type="SAM" id="Phobius"/>
    </source>
</evidence>
<comment type="similarity">
    <text evidence="1">Belongs to the HemJ family.</text>
</comment>
<keyword evidence="1" id="KW-0408">Iron</keyword>
<gene>
    <name evidence="3" type="ORF">AVDCRST_MAG27-3424</name>
</gene>
<dbReference type="AlphaFoldDB" id="A0A6J4JFZ1"/>
<proteinExistence type="inferred from homology"/>
<accession>A0A6J4JFZ1</accession>
<dbReference type="InterPro" id="IPR005265">
    <property type="entry name" value="HemJ-like"/>
</dbReference>
<comment type="catalytic activity">
    <reaction evidence="1">
        <text>protoporphyrinogen IX + 3 A = protoporphyrin IX + 3 AH2</text>
        <dbReference type="Rhea" id="RHEA:62000"/>
        <dbReference type="ChEBI" id="CHEBI:13193"/>
        <dbReference type="ChEBI" id="CHEBI:17499"/>
        <dbReference type="ChEBI" id="CHEBI:57306"/>
        <dbReference type="ChEBI" id="CHEBI:57307"/>
    </reaction>
</comment>
<dbReference type="EC" id="1.3.99.-" evidence="1"/>
<name>A0A6J4JFZ1_9PROT</name>
<keyword evidence="2" id="KW-0812">Transmembrane</keyword>
<reference evidence="3" key="1">
    <citation type="submission" date="2020-02" db="EMBL/GenBank/DDBJ databases">
        <authorList>
            <person name="Meier V. D."/>
        </authorList>
    </citation>
    <scope>NUCLEOTIDE SEQUENCE</scope>
    <source>
        <strain evidence="3">AVDCRST_MAG27</strain>
    </source>
</reference>
<protein>
    <recommendedName>
        <fullName evidence="1">Protoporphyrinogen IX oxidase</fullName>
        <ecNumber evidence="1">1.3.99.-</ecNumber>
    </recommendedName>
</protein>
<evidence type="ECO:0000256" key="1">
    <source>
        <dbReference type="PIRNR" id="PIRNR004638"/>
    </source>
</evidence>
<sequence length="136" mass="13945">MDPIWLKAVHVAAVLVFAGGLLAQSLAVAAAQQGSVSPDLVARLRKWDQRVTVPALLAVWALGIAAALDGGWFGAGWLSAKLLLVAALTGLHGVQVGALRRLALGAGRPRHGFAWAPVAAVLSFTAVALLAVGKPF</sequence>
<dbReference type="GO" id="GO:0006782">
    <property type="term" value="P:protoporphyrinogen IX biosynthetic process"/>
    <property type="evidence" value="ECO:0007669"/>
    <property type="project" value="UniProtKB-UniRule"/>
</dbReference>
<comment type="pathway">
    <text evidence="1">Porphyrin-containing compound metabolism; protoporphyrin-IX biosynthesis; protoporphyrin-IX from protoporphyrinogen-IX: step 1/1.</text>
</comment>
<organism evidence="3">
    <name type="scientific">uncultured Craurococcus sp</name>
    <dbReference type="NCBI Taxonomy" id="1135998"/>
    <lineage>
        <taxon>Bacteria</taxon>
        <taxon>Pseudomonadati</taxon>
        <taxon>Pseudomonadota</taxon>
        <taxon>Alphaproteobacteria</taxon>
        <taxon>Acetobacterales</taxon>
        <taxon>Acetobacteraceae</taxon>
        <taxon>Craurococcus</taxon>
        <taxon>environmental samples</taxon>
    </lineage>
</organism>
<dbReference type="EMBL" id="CADCTD010000154">
    <property type="protein sequence ID" value="CAA9276179.1"/>
    <property type="molecule type" value="Genomic_DNA"/>
</dbReference>
<comment type="function">
    <text evidence="1">Catalyzes the oxidation of protoporphyrinogen IX to protoporphyrin IX.</text>
</comment>
<comment type="cofactor">
    <cofactor evidence="1">
        <name>heme b</name>
        <dbReference type="ChEBI" id="CHEBI:60344"/>
    </cofactor>
    <text evidence="1">Binds 1 heme b (iron(II)-protoporphyrin IX) group per subunit.</text>
</comment>